<accession>A0A024B0L8</accession>
<name>A0A024B0L8_9CAUD</name>
<dbReference type="RefSeq" id="YP_009037142.1">
    <property type="nucleotide sequence ID" value="NC_024216.1"/>
</dbReference>
<dbReference type="Proteomes" id="UP000026902">
    <property type="component" value="Segment"/>
</dbReference>
<protein>
    <submittedName>
        <fullName evidence="1">Uncharacterized protein</fullName>
    </submittedName>
</protein>
<keyword evidence="2" id="KW-1185">Reference proteome</keyword>
<dbReference type="KEGG" id="vg:19526542"/>
<sequence length="59" mass="7146">MKFAIKLVDEITRAEMIDYCIRIDKVFNRLSKDYENMLDDELDKCYTKSVIDWHDLLND</sequence>
<evidence type="ECO:0000313" key="2">
    <source>
        <dbReference type="Proteomes" id="UP000026902"/>
    </source>
</evidence>
<dbReference type="GeneID" id="19526542"/>
<evidence type="ECO:0000313" key="1">
    <source>
        <dbReference type="EMBL" id="AHZ09676.1"/>
    </source>
</evidence>
<dbReference type="EMBL" id="KJ489397">
    <property type="protein sequence ID" value="AHZ09676.1"/>
    <property type="molecule type" value="Genomic_DNA"/>
</dbReference>
<organism evidence="1 2">
    <name type="scientific">Bacillus phage CAM003</name>
    <dbReference type="NCBI Taxonomy" id="1486657"/>
    <lineage>
        <taxon>Viruses</taxon>
        <taxon>Duplodnaviria</taxon>
        <taxon>Heunggongvirae</taxon>
        <taxon>Uroviricota</taxon>
        <taxon>Caudoviricetes</taxon>
        <taxon>Herelleviridae</taxon>
        <taxon>Bastillevirinae</taxon>
        <taxon>Bastillevirus</taxon>
        <taxon>Bastillevirus CAM003</taxon>
    </lineage>
</organism>
<proteinExistence type="predicted"/>
<reference evidence="2" key="1">
    <citation type="submission" date="2014-09" db="EMBL/GenBank/DDBJ databases">
        <authorList>
            <person name="Sauder A.B."/>
            <person name="McKenzie Q.R."/>
            <person name="Temple L.M."/>
            <person name="Alexis B.K."/>
            <person name="Al-Atrache Z."/>
            <person name="Lewis L.O."/>
            <person name="Loesser-Casey K.E."/>
            <person name="Mitchell K.J."/>
        </authorList>
    </citation>
    <scope>NUCLEOTIDE SEQUENCE [LARGE SCALE GENOMIC DNA]</scope>
</reference>